<sequence length="58" mass="6442">MVLDPVLRSILGCPHCKGPLEEHQGPPSEVRCGNCLRAWPVEEGVPQMVPERERPLTP</sequence>
<dbReference type="Proteomes" id="UP000288758">
    <property type="component" value="Chromosome"/>
</dbReference>
<dbReference type="AlphaFoldDB" id="A0A410RQJ7"/>
<dbReference type="EMBL" id="CP034669">
    <property type="protein sequence ID" value="QAT84164.1"/>
    <property type="molecule type" value="Genomic_DNA"/>
</dbReference>
<gene>
    <name evidence="1" type="ORF">EJ065_2587</name>
</gene>
<evidence type="ECO:0000313" key="2">
    <source>
        <dbReference type="Proteomes" id="UP000288758"/>
    </source>
</evidence>
<accession>A0A410RQJ7</accession>
<dbReference type="Gene3D" id="2.20.25.10">
    <property type="match status" value="1"/>
</dbReference>
<dbReference type="SUPFAM" id="SSF158997">
    <property type="entry name" value="Trm112p-like"/>
    <property type="match status" value="1"/>
</dbReference>
<organism evidence="1 2">
    <name type="scientific">Corallococcus coralloides</name>
    <name type="common">Myxococcus coralloides</name>
    <dbReference type="NCBI Taxonomy" id="184914"/>
    <lineage>
        <taxon>Bacteria</taxon>
        <taxon>Pseudomonadati</taxon>
        <taxon>Myxococcota</taxon>
        <taxon>Myxococcia</taxon>
        <taxon>Myxococcales</taxon>
        <taxon>Cystobacterineae</taxon>
        <taxon>Myxococcaceae</taxon>
        <taxon>Corallococcus</taxon>
    </lineage>
</organism>
<protein>
    <recommendedName>
        <fullName evidence="3">Trm112 family protein</fullName>
    </recommendedName>
</protein>
<evidence type="ECO:0008006" key="3">
    <source>
        <dbReference type="Google" id="ProtNLM"/>
    </source>
</evidence>
<proteinExistence type="predicted"/>
<name>A0A410RQJ7_CORCK</name>
<evidence type="ECO:0000313" key="1">
    <source>
        <dbReference type="EMBL" id="QAT84164.1"/>
    </source>
</evidence>
<reference evidence="1 2" key="1">
    <citation type="submission" date="2018-12" db="EMBL/GenBank/DDBJ databases">
        <title>Complete Genome Sequence of the Corallopyronin A producing Myxobacterium Corallococcus coralloides B035.</title>
        <authorList>
            <person name="Bouhired S.M."/>
            <person name="Rupp O."/>
            <person name="Blom J."/>
            <person name="Schaeberle T.F."/>
            <person name="Kehraus S."/>
            <person name="Schiefer A."/>
            <person name="Pfarr K."/>
            <person name="Goesmann A."/>
            <person name="Hoerauf A."/>
            <person name="Koenig G.M."/>
        </authorList>
    </citation>
    <scope>NUCLEOTIDE SEQUENCE [LARGE SCALE GENOMIC DNA]</scope>
    <source>
        <strain evidence="1 2">B035</strain>
    </source>
</reference>